<dbReference type="EMBL" id="CM051397">
    <property type="protein sequence ID" value="KAJ4719500.1"/>
    <property type="molecule type" value="Genomic_DNA"/>
</dbReference>
<sequence length="459" mass="50894">MTNCQLLWIAHLRLQFPAAAPLQITVSAATPSQVTVSAAAPSQVTVSADVPVLESASSVAPRLKSANVPNPVILNDDQRFLLYFIMGAYFGPDLKGEPKKSVFQRMAEGLPPYTLDQVAGSHMKMVEVERVYYYVLQKADQSLAVKFPLLDEFLRGTLNSGCESTASHPQFPDLFPPEMHPHSKFRNRYKIIGNIVFINNPEISYLKPEDIERFKRLTGVEDLLLSRDATRFHPQQDGSKLYNVPIKEAESHGESSPSLLSNTSRRKRRIDDTIKSKEQKVHDDTPLDSKPQADPTMINNANYLEGADPTLLFLPSRPTKQEWAAMTAASKTGVVLTGSAAMGNAGSVIGLVDIGECEDSYMFRVVLTGVNRDEREFTCQVEPNGKVFIKGVTTTGEKTVYKYNQLFIMQSQNLCPPGDFTISFELPGPVDPKQFYGNFGNDGILEGIVTKRKHSSKEM</sequence>
<accession>A0ACC1Y700</accession>
<reference evidence="1 2" key="1">
    <citation type="journal article" date="2023" name="Science">
        <title>Complex scaffold remodeling in plant triterpene biosynthesis.</title>
        <authorList>
            <person name="De La Pena R."/>
            <person name="Hodgson H."/>
            <person name="Liu J.C."/>
            <person name="Stephenson M.J."/>
            <person name="Martin A.C."/>
            <person name="Owen C."/>
            <person name="Harkess A."/>
            <person name="Leebens-Mack J."/>
            <person name="Jimenez L.E."/>
            <person name="Osbourn A."/>
            <person name="Sattely E.S."/>
        </authorList>
    </citation>
    <scope>NUCLEOTIDE SEQUENCE [LARGE SCALE GENOMIC DNA]</scope>
    <source>
        <strain evidence="2">cv. JPN11</strain>
        <tissue evidence="1">Leaf</tissue>
    </source>
</reference>
<protein>
    <submittedName>
        <fullName evidence="1">Alpha-crystallin domain-containing protein 22.3</fullName>
    </submittedName>
</protein>
<evidence type="ECO:0000313" key="2">
    <source>
        <dbReference type="Proteomes" id="UP001164539"/>
    </source>
</evidence>
<dbReference type="Proteomes" id="UP001164539">
    <property type="component" value="Chromosome 4"/>
</dbReference>
<gene>
    <name evidence="1" type="ORF">OWV82_007470</name>
</gene>
<comment type="caution">
    <text evidence="1">The sequence shown here is derived from an EMBL/GenBank/DDBJ whole genome shotgun (WGS) entry which is preliminary data.</text>
</comment>
<organism evidence="1 2">
    <name type="scientific">Melia azedarach</name>
    <name type="common">Chinaberry tree</name>
    <dbReference type="NCBI Taxonomy" id="155640"/>
    <lineage>
        <taxon>Eukaryota</taxon>
        <taxon>Viridiplantae</taxon>
        <taxon>Streptophyta</taxon>
        <taxon>Embryophyta</taxon>
        <taxon>Tracheophyta</taxon>
        <taxon>Spermatophyta</taxon>
        <taxon>Magnoliopsida</taxon>
        <taxon>eudicotyledons</taxon>
        <taxon>Gunneridae</taxon>
        <taxon>Pentapetalae</taxon>
        <taxon>rosids</taxon>
        <taxon>malvids</taxon>
        <taxon>Sapindales</taxon>
        <taxon>Meliaceae</taxon>
        <taxon>Melia</taxon>
    </lineage>
</organism>
<proteinExistence type="predicted"/>
<keyword evidence="2" id="KW-1185">Reference proteome</keyword>
<evidence type="ECO:0000313" key="1">
    <source>
        <dbReference type="EMBL" id="KAJ4719500.1"/>
    </source>
</evidence>
<name>A0ACC1Y700_MELAZ</name>